<accession>A0A5B9NDX2</accession>
<protein>
    <submittedName>
        <fullName evidence="1">Uncharacterized protein</fullName>
    </submittedName>
</protein>
<reference evidence="2" key="2">
    <citation type="submission" date="2019-05" db="EMBL/GenBank/DDBJ databases">
        <title>The Complete Genome of Xanthomonas Phage Pagan.</title>
        <authorList>
            <person name="Russo M."/>
            <person name="Le T."/>
            <person name="Moreland R."/>
            <person name="Gonzalez C."/>
            <person name="Liu M."/>
            <person name="Ramsey J."/>
        </authorList>
    </citation>
    <scope>NUCLEOTIDE SEQUENCE [LARGE SCALE GENOMIC DNA]</scope>
</reference>
<keyword evidence="2" id="KW-1185">Reference proteome</keyword>
<organism evidence="1 2">
    <name type="scientific">Xanthomonas phage Pagan</name>
    <dbReference type="NCBI Taxonomy" id="2591104"/>
    <lineage>
        <taxon>Viruses</taxon>
        <taxon>Duplodnaviria</taxon>
        <taxon>Heunggongvirae</taxon>
        <taxon>Uroviricota</taxon>
        <taxon>Caudoviricetes</taxon>
        <taxon>Autographivirales</taxon>
        <taxon>Autonotataviridae</taxon>
        <taxon>Gujervirinae</taxon>
        <taxon>Pradovirus</taxon>
        <taxon>Pradovirus pagan</taxon>
        <taxon>Pradovirus Xc10</taxon>
    </lineage>
</organism>
<evidence type="ECO:0000313" key="1">
    <source>
        <dbReference type="EMBL" id="QEG09621.1"/>
    </source>
</evidence>
<gene>
    <name evidence="1" type="ORF">CPT_Pagan_018</name>
</gene>
<dbReference type="EMBL" id="MK903278">
    <property type="protein sequence ID" value="QEG09621.1"/>
    <property type="molecule type" value="Genomic_DNA"/>
</dbReference>
<proteinExistence type="predicted"/>
<sequence>MAEKKIVYYKDHIGRPPTVGFRAMVSGVTGHYRSELNGEDCITSVVIFVREPGRFETKNSIYQQLAPTKYEHEEEPDES</sequence>
<reference evidence="1 2" key="1">
    <citation type="journal article" date="2019" name="Microbiol. Resour. Announc.">
        <title>Complete Genome Sequence of Xanthomonas Phage Pagan.</title>
        <authorList>
            <person name="Russo M."/>
            <person name="Le T."/>
            <person name="Moreland R."/>
            <person name="Gonzalez C.F."/>
            <person name="Liu M."/>
            <person name="Ramsey J."/>
        </authorList>
    </citation>
    <scope>NUCLEOTIDE SEQUENCE [LARGE SCALE GENOMIC DNA]</scope>
</reference>
<evidence type="ECO:0000313" key="2">
    <source>
        <dbReference type="Proteomes" id="UP000323559"/>
    </source>
</evidence>
<dbReference type="Proteomes" id="UP000323559">
    <property type="component" value="Segment"/>
</dbReference>
<name>A0A5B9NDX2_9CAUD</name>